<dbReference type="Proteomes" id="UP000441208">
    <property type="component" value="Unassembled WGS sequence"/>
</dbReference>
<name>A0A6A4C827_9STRA</name>
<dbReference type="EMBL" id="QXGC01000850">
    <property type="protein sequence ID" value="KAE9218903.1"/>
    <property type="molecule type" value="Genomic_DNA"/>
</dbReference>
<dbReference type="AlphaFoldDB" id="A0A6A4C827"/>
<evidence type="ECO:0000313" key="2">
    <source>
        <dbReference type="EMBL" id="KAE9086496.1"/>
    </source>
</evidence>
<dbReference type="GO" id="GO:0003676">
    <property type="term" value="F:nucleic acid binding"/>
    <property type="evidence" value="ECO:0007669"/>
    <property type="project" value="InterPro"/>
</dbReference>
<evidence type="ECO:0000313" key="7">
    <source>
        <dbReference type="Proteomes" id="UP000476176"/>
    </source>
</evidence>
<dbReference type="Proteomes" id="UP000476176">
    <property type="component" value="Unassembled WGS sequence"/>
</dbReference>
<dbReference type="Proteomes" id="UP000437068">
    <property type="component" value="Unassembled WGS sequence"/>
</dbReference>
<dbReference type="EMBL" id="QXFZ01001690">
    <property type="protein sequence ID" value="KAE9086496.1"/>
    <property type="molecule type" value="Genomic_DNA"/>
</dbReference>
<evidence type="ECO:0000259" key="1">
    <source>
        <dbReference type="PROSITE" id="PS50994"/>
    </source>
</evidence>
<dbReference type="InterPro" id="IPR039537">
    <property type="entry name" value="Retrotran_Ty1/copia-like"/>
</dbReference>
<feature type="domain" description="Integrase catalytic" evidence="1">
    <location>
        <begin position="27"/>
        <end position="178"/>
    </location>
</feature>
<organism evidence="4 5">
    <name type="scientific">Phytophthora fragariae</name>
    <dbReference type="NCBI Taxonomy" id="53985"/>
    <lineage>
        <taxon>Eukaryota</taxon>
        <taxon>Sar</taxon>
        <taxon>Stramenopiles</taxon>
        <taxon>Oomycota</taxon>
        <taxon>Peronosporomycetes</taxon>
        <taxon>Peronosporales</taxon>
        <taxon>Peronosporaceae</taxon>
        <taxon>Phytophthora</taxon>
    </lineage>
</organism>
<sequence length="178" mass="20453">MMLRRRQFDMCEACQATGEGCFEGLDRGVTERNELVFADLLFPPRNYHCTRLKAVLVIMDAHTRFVTAFPVKDTTKEEVNPLIQRYVAWAERLCPGCKVQTVFSDVGGELVNDEITNWYQSHGIVHTTTPRNSSRLNMVERTHEMLVGMMKSMMKEAGLPTSFWVDALHYAVYLKNRS</sequence>
<dbReference type="SUPFAM" id="SSF53098">
    <property type="entry name" value="Ribonuclease H-like"/>
    <property type="match status" value="1"/>
</dbReference>
<dbReference type="GO" id="GO:0015074">
    <property type="term" value="P:DNA integration"/>
    <property type="evidence" value="ECO:0007669"/>
    <property type="project" value="InterPro"/>
</dbReference>
<comment type="caution">
    <text evidence="4">The sequence shown here is derived from an EMBL/GenBank/DDBJ whole genome shotgun (WGS) entry which is preliminary data.</text>
</comment>
<dbReference type="PANTHER" id="PTHR42648:SF28">
    <property type="entry name" value="TRANSPOSON-ENCODED PROTEIN WITH RIBONUCLEASE H-LIKE AND RETROVIRUS ZINC FINGER-LIKE DOMAINS"/>
    <property type="match status" value="1"/>
</dbReference>
<evidence type="ECO:0000313" key="6">
    <source>
        <dbReference type="Proteomes" id="UP000441208"/>
    </source>
</evidence>
<dbReference type="InterPro" id="IPR012337">
    <property type="entry name" value="RNaseH-like_sf"/>
</dbReference>
<evidence type="ECO:0000313" key="3">
    <source>
        <dbReference type="EMBL" id="KAE9218903.1"/>
    </source>
</evidence>
<evidence type="ECO:0000313" key="5">
    <source>
        <dbReference type="Proteomes" id="UP000437068"/>
    </source>
</evidence>
<dbReference type="PROSITE" id="PS50994">
    <property type="entry name" value="INTEGRASE"/>
    <property type="match status" value="1"/>
</dbReference>
<dbReference type="PANTHER" id="PTHR42648">
    <property type="entry name" value="TRANSPOSASE, PUTATIVE-RELATED"/>
    <property type="match status" value="1"/>
</dbReference>
<proteinExistence type="predicted"/>
<dbReference type="Pfam" id="PF00665">
    <property type="entry name" value="rve"/>
    <property type="match status" value="1"/>
</dbReference>
<accession>A0A6A4C827</accession>
<dbReference type="EMBL" id="QXGE01001998">
    <property type="protein sequence ID" value="KAE9285978.1"/>
    <property type="molecule type" value="Genomic_DNA"/>
</dbReference>
<dbReference type="InterPro" id="IPR036397">
    <property type="entry name" value="RNaseH_sf"/>
</dbReference>
<protein>
    <recommendedName>
        <fullName evidence="1">Integrase catalytic domain-containing protein</fullName>
    </recommendedName>
</protein>
<evidence type="ECO:0000313" key="4">
    <source>
        <dbReference type="EMBL" id="KAE9285978.1"/>
    </source>
</evidence>
<gene>
    <name evidence="4" type="ORF">PF001_g21652</name>
    <name evidence="3" type="ORF">PF004_g13755</name>
    <name evidence="2" type="ORF">PF007_g20754</name>
</gene>
<dbReference type="InterPro" id="IPR001584">
    <property type="entry name" value="Integrase_cat-core"/>
</dbReference>
<dbReference type="Gene3D" id="3.30.420.10">
    <property type="entry name" value="Ribonuclease H-like superfamily/Ribonuclease H"/>
    <property type="match status" value="1"/>
</dbReference>
<reference evidence="5 6" key="1">
    <citation type="submission" date="2018-08" db="EMBL/GenBank/DDBJ databases">
        <title>Genomic investigation of the strawberry pathogen Phytophthora fragariae indicates pathogenicity is determined by transcriptional variation in three key races.</title>
        <authorList>
            <person name="Adams T.M."/>
            <person name="Armitage A.D."/>
            <person name="Sobczyk M.K."/>
            <person name="Bates H.J."/>
            <person name="Dunwell J.M."/>
            <person name="Nellist C.F."/>
            <person name="Harrison R.J."/>
        </authorList>
    </citation>
    <scope>NUCLEOTIDE SEQUENCE [LARGE SCALE GENOMIC DNA]</scope>
    <source>
        <strain evidence="4 5">A4</strain>
        <strain evidence="3 7">BC-23</strain>
        <strain evidence="2 6">NOV-71</strain>
    </source>
</reference>